<dbReference type="InterPro" id="IPR011990">
    <property type="entry name" value="TPR-like_helical_dom_sf"/>
</dbReference>
<keyword evidence="1 2" id="KW-0378">Hydrolase</keyword>
<dbReference type="Gene3D" id="1.25.40.10">
    <property type="entry name" value="Tetratricopeptide repeat domain"/>
    <property type="match status" value="1"/>
</dbReference>
<comment type="caution">
    <text evidence="2">The sequence shown here is derived from an EMBL/GenBank/DDBJ whole genome shotgun (WGS) entry which is preliminary data.</text>
</comment>
<dbReference type="SUPFAM" id="SSF55909">
    <property type="entry name" value="Pentein"/>
    <property type="match status" value="1"/>
</dbReference>
<dbReference type="InterPro" id="IPR007466">
    <property type="entry name" value="Peptidyl-Arg-deiminase_porph"/>
</dbReference>
<organism evidence="2 3">
    <name type="scientific">Thalassoglobus neptunius</name>
    <dbReference type="NCBI Taxonomy" id="1938619"/>
    <lineage>
        <taxon>Bacteria</taxon>
        <taxon>Pseudomonadati</taxon>
        <taxon>Planctomycetota</taxon>
        <taxon>Planctomycetia</taxon>
        <taxon>Planctomycetales</taxon>
        <taxon>Planctomycetaceae</taxon>
        <taxon>Thalassoglobus</taxon>
    </lineage>
</organism>
<gene>
    <name evidence="2" type="primary">aguA_2</name>
    <name evidence="2" type="ORF">KOR42_21510</name>
</gene>
<accession>A0A5C5X9D4</accession>
<dbReference type="Proteomes" id="UP000317243">
    <property type="component" value="Unassembled WGS sequence"/>
</dbReference>
<dbReference type="GO" id="GO:0009446">
    <property type="term" value="P:putrescine biosynthetic process"/>
    <property type="evidence" value="ECO:0007669"/>
    <property type="project" value="InterPro"/>
</dbReference>
<sequence length="669" mass="74831">MLILVGAVGGVYWVENSQPLAASKSVGERASLFKPDLFEQFEQSVDYVTLAPRARDNLNFEQSMQLNLAHKYFTDFLKTWESDPALLFEVARAHQQIGKICFGSRDYILSLEAYDAAIATVENASLNDFSSRYFTAVTRTLQATTYAMTGRDAEALESTRLAVQELRSLLKESPDDYTYSSSLAVALRNQAILLESIGQPSLDAAAESVAIAEYSAEIASTPFQAIDIIFNAMGVRAELAVRNNDTVQATETAQRAITRLNDFIAIIPEVNRKGDNLYPLQQYERTLLNFKELLHTLNNSPESEDPTIAAGLNNQLHSWRAYLIAPRPAITLSTTRFQSGQLFPDHDNQDLLLLAWHDWCAKELLEVISAAKNHIRIAVLVSDMETRRFLAGRLKDGIKGRRIQLVNVETDSPWIQDYGPQSFQSIYGEPTWCDPSYSNALTRPHYRDDESPKTLSSFYDLRPIETPVLLEGGAVVGNGTGILLVSQHILERNAELGITRDMVSRTLQRVYGGTQIQFIETLHRDPTSHIDWFATFPTSDTVLLGSYGSDDPENRILLDRHSALLRTLQTPSGSLKVKRIPMPPHEGDFFGGSYTNVVYLNGLVLVPSWENAPRSMEASVRAIYREALPGWEVRMIDSTALGRRGGALRCMTKTVRVPERVIQTLFEES</sequence>
<evidence type="ECO:0000313" key="3">
    <source>
        <dbReference type="Proteomes" id="UP000317243"/>
    </source>
</evidence>
<proteinExistence type="predicted"/>
<dbReference type="SUPFAM" id="SSF48452">
    <property type="entry name" value="TPR-like"/>
    <property type="match status" value="1"/>
</dbReference>
<evidence type="ECO:0000313" key="2">
    <source>
        <dbReference type="EMBL" id="TWT58765.1"/>
    </source>
</evidence>
<dbReference type="PANTHER" id="PTHR31377:SF0">
    <property type="entry name" value="AGMATINE DEIMINASE-RELATED"/>
    <property type="match status" value="1"/>
</dbReference>
<protein>
    <submittedName>
        <fullName evidence="2">Agmatine deiminase</fullName>
        <ecNumber evidence="2">3.5.3.12</ecNumber>
    </submittedName>
</protein>
<dbReference type="AlphaFoldDB" id="A0A5C5X9D4"/>
<evidence type="ECO:0000256" key="1">
    <source>
        <dbReference type="ARBA" id="ARBA00022801"/>
    </source>
</evidence>
<reference evidence="2 3" key="1">
    <citation type="submission" date="2019-02" db="EMBL/GenBank/DDBJ databases">
        <title>Deep-cultivation of Planctomycetes and their phenomic and genomic characterization uncovers novel biology.</title>
        <authorList>
            <person name="Wiegand S."/>
            <person name="Jogler M."/>
            <person name="Boedeker C."/>
            <person name="Pinto D."/>
            <person name="Vollmers J."/>
            <person name="Rivas-Marin E."/>
            <person name="Kohn T."/>
            <person name="Peeters S.H."/>
            <person name="Heuer A."/>
            <person name="Rast P."/>
            <person name="Oberbeckmann S."/>
            <person name="Bunk B."/>
            <person name="Jeske O."/>
            <person name="Meyerdierks A."/>
            <person name="Storesund J.E."/>
            <person name="Kallscheuer N."/>
            <person name="Luecker S."/>
            <person name="Lage O.M."/>
            <person name="Pohl T."/>
            <person name="Merkel B.J."/>
            <person name="Hornburger P."/>
            <person name="Mueller R.-W."/>
            <person name="Bruemmer F."/>
            <person name="Labrenz M."/>
            <person name="Spormann A.M."/>
            <person name="Op Den Camp H."/>
            <person name="Overmann J."/>
            <person name="Amann R."/>
            <person name="Jetten M.S.M."/>
            <person name="Mascher T."/>
            <person name="Medema M.H."/>
            <person name="Devos D.P."/>
            <person name="Kaster A.-K."/>
            <person name="Ovreas L."/>
            <person name="Rohde M."/>
            <person name="Galperin M.Y."/>
            <person name="Jogler C."/>
        </authorList>
    </citation>
    <scope>NUCLEOTIDE SEQUENCE [LARGE SCALE GENOMIC DNA]</scope>
    <source>
        <strain evidence="2 3">KOR42</strain>
    </source>
</reference>
<keyword evidence="3" id="KW-1185">Reference proteome</keyword>
<dbReference type="EMBL" id="SIHI01000001">
    <property type="protein sequence ID" value="TWT58765.1"/>
    <property type="molecule type" value="Genomic_DNA"/>
</dbReference>
<dbReference type="GO" id="GO:0004668">
    <property type="term" value="F:protein-arginine deiminase activity"/>
    <property type="evidence" value="ECO:0007669"/>
    <property type="project" value="InterPro"/>
</dbReference>
<dbReference type="PANTHER" id="PTHR31377">
    <property type="entry name" value="AGMATINE DEIMINASE-RELATED"/>
    <property type="match status" value="1"/>
</dbReference>
<dbReference type="Pfam" id="PF04371">
    <property type="entry name" value="PAD_porph"/>
    <property type="match status" value="1"/>
</dbReference>
<name>A0A5C5X9D4_9PLAN</name>
<dbReference type="EC" id="3.5.3.12" evidence="2"/>
<dbReference type="GO" id="GO:0047632">
    <property type="term" value="F:agmatine deiminase activity"/>
    <property type="evidence" value="ECO:0007669"/>
    <property type="project" value="UniProtKB-EC"/>
</dbReference>
<dbReference type="Gene3D" id="3.75.10.10">
    <property type="entry name" value="L-arginine/glycine Amidinotransferase, Chain A"/>
    <property type="match status" value="1"/>
</dbReference>